<accession>A0AB35C0F1</accession>
<dbReference type="Proteomes" id="UP000680020">
    <property type="component" value="Unassembled WGS sequence"/>
</dbReference>
<protein>
    <recommendedName>
        <fullName evidence="3">Phospholipase D-like domain-containing protein</fullName>
    </recommendedName>
</protein>
<evidence type="ECO:0008006" key="3">
    <source>
        <dbReference type="Google" id="ProtNLM"/>
    </source>
</evidence>
<reference evidence="1" key="1">
    <citation type="submission" date="2021-03" db="EMBL/GenBank/DDBJ databases">
        <title>Identification and antibiotic profiling of Wohlfahrtiimonas chitiniclastica, an underestimated human pathogen.</title>
        <authorList>
            <person name="Kopf A."/>
            <person name="Bunk B."/>
            <person name="Coldewey S."/>
            <person name="Gunzer F."/>
            <person name="Riedel T."/>
            <person name="Schroettner P."/>
        </authorList>
    </citation>
    <scope>NUCLEOTIDE SEQUENCE</scope>
    <source>
        <strain evidence="1">DSM 100917</strain>
    </source>
</reference>
<gene>
    <name evidence="1" type="ORF">J7561_07350</name>
</gene>
<comment type="caution">
    <text evidence="1">The sequence shown here is derived from an EMBL/GenBank/DDBJ whole genome shotgun (WGS) entry which is preliminary data.</text>
</comment>
<proteinExistence type="predicted"/>
<evidence type="ECO:0000313" key="1">
    <source>
        <dbReference type="EMBL" id="MBS7825020.1"/>
    </source>
</evidence>
<dbReference type="AlphaFoldDB" id="A0AB35C0F1"/>
<sequence length="407" mass="47216">MFNNTQRSHKGKCPTCQNIIEYQTIKFIAENDIGEMICICSNCNESFKISTKNPRESTVISGAIKQQYIDYEINEPSTHPSISEEIQFEGSLFYQEKKYNYQSNPLYICSCNHNTNLEEIAYMALNKSESEWKSILGRYTNAYLAGQAKLIENVIIQCNINCSFCNREHNAFFYKLYKDVDAFLPSQFMLGSISNSLELDIHLSGVLSKNDFMCYLIKLLSRWEMLFDQYYLIFPYIGSTYTKAQDILEIWTKILSQIQNSKKAHIKSIGQTFKSQSQKQFDSVYGENAYSFLKEYGLTPIEIDQNQGLQHFHAKIYCALRNDKIELYSGSANLMHGPSLEQMTMTIHTKNLDNVYQKYLSHFKITKDEAFDTPYPEYHSHLIIQQCAPSFSYRYITQSDLISLVES</sequence>
<dbReference type="Gene3D" id="3.30.870.10">
    <property type="entry name" value="Endonuclease Chain A"/>
    <property type="match status" value="1"/>
</dbReference>
<name>A0AB35C0F1_9GAMM</name>
<dbReference type="EMBL" id="JAGIBU010000006">
    <property type="protein sequence ID" value="MBS7825020.1"/>
    <property type="molecule type" value="Genomic_DNA"/>
</dbReference>
<evidence type="ECO:0000313" key="2">
    <source>
        <dbReference type="Proteomes" id="UP000680020"/>
    </source>
</evidence>
<organism evidence="1 2">
    <name type="scientific">Wohlfahrtiimonas chitiniclastica</name>
    <dbReference type="NCBI Taxonomy" id="400946"/>
    <lineage>
        <taxon>Bacteria</taxon>
        <taxon>Pseudomonadati</taxon>
        <taxon>Pseudomonadota</taxon>
        <taxon>Gammaproteobacteria</taxon>
        <taxon>Cardiobacteriales</taxon>
        <taxon>Ignatzschineriaceae</taxon>
        <taxon>Wohlfahrtiimonas</taxon>
    </lineage>
</organism>
<dbReference type="RefSeq" id="WP_213404146.1">
    <property type="nucleotide sequence ID" value="NZ_JAGIBT010000007.1"/>
</dbReference>